<evidence type="ECO:0000256" key="1">
    <source>
        <dbReference type="ARBA" id="ARBA00022553"/>
    </source>
</evidence>
<dbReference type="SMART" id="SM00448">
    <property type="entry name" value="REC"/>
    <property type="match status" value="1"/>
</dbReference>
<evidence type="ECO:0000256" key="5">
    <source>
        <dbReference type="ARBA" id="ARBA00023125"/>
    </source>
</evidence>
<dbReference type="GO" id="GO:0000160">
    <property type="term" value="P:phosphorelay signal transduction system"/>
    <property type="evidence" value="ECO:0007669"/>
    <property type="project" value="InterPro"/>
</dbReference>
<dbReference type="EMBL" id="JACOSL010000016">
    <property type="protein sequence ID" value="MBI1755926.1"/>
    <property type="molecule type" value="Genomic_DNA"/>
</dbReference>
<dbReference type="PROSITE" id="PS00675">
    <property type="entry name" value="SIGMA54_INTERACT_1"/>
    <property type="match status" value="1"/>
</dbReference>
<organism evidence="11 12">
    <name type="scientific">Fimbriimonas ginsengisoli</name>
    <dbReference type="NCBI Taxonomy" id="1005039"/>
    <lineage>
        <taxon>Bacteria</taxon>
        <taxon>Bacillati</taxon>
        <taxon>Armatimonadota</taxon>
        <taxon>Fimbriimonadia</taxon>
        <taxon>Fimbriimonadales</taxon>
        <taxon>Fimbriimonadaceae</taxon>
        <taxon>Fimbriimonas</taxon>
    </lineage>
</organism>
<dbReference type="Proteomes" id="UP000727962">
    <property type="component" value="Unassembled WGS sequence"/>
</dbReference>
<dbReference type="Gene3D" id="3.40.50.300">
    <property type="entry name" value="P-loop containing nucleotide triphosphate hydrolases"/>
    <property type="match status" value="1"/>
</dbReference>
<dbReference type="PROSITE" id="PS00688">
    <property type="entry name" value="SIGMA54_INTERACT_3"/>
    <property type="match status" value="1"/>
</dbReference>
<dbReference type="SUPFAM" id="SSF52172">
    <property type="entry name" value="CheY-like"/>
    <property type="match status" value="1"/>
</dbReference>
<keyword evidence="4" id="KW-0805">Transcription regulation</keyword>
<feature type="modified residue" description="4-aspartylphosphate" evidence="7">
    <location>
        <position position="55"/>
    </location>
</feature>
<dbReference type="GO" id="GO:0003677">
    <property type="term" value="F:DNA binding"/>
    <property type="evidence" value="ECO:0007669"/>
    <property type="project" value="UniProtKB-KW"/>
</dbReference>
<dbReference type="InterPro" id="IPR058031">
    <property type="entry name" value="AAA_lid_NorR"/>
</dbReference>
<dbReference type="SUPFAM" id="SSF52540">
    <property type="entry name" value="P-loop containing nucleoside triphosphate hydrolases"/>
    <property type="match status" value="1"/>
</dbReference>
<gene>
    <name evidence="11" type="ORF">HYR64_02330</name>
</gene>
<dbReference type="PANTHER" id="PTHR32071">
    <property type="entry name" value="TRANSCRIPTIONAL REGULATORY PROTEIN"/>
    <property type="match status" value="1"/>
</dbReference>
<dbReference type="PROSITE" id="PS50110">
    <property type="entry name" value="RESPONSE_REGULATORY"/>
    <property type="match status" value="1"/>
</dbReference>
<dbReference type="InterPro" id="IPR003593">
    <property type="entry name" value="AAA+_ATPase"/>
</dbReference>
<name>A0A931PVT7_FIMGI</name>
<evidence type="ECO:0000313" key="12">
    <source>
        <dbReference type="Proteomes" id="UP000727962"/>
    </source>
</evidence>
<dbReference type="InterPro" id="IPR001789">
    <property type="entry name" value="Sig_transdc_resp-reg_receiver"/>
</dbReference>
<keyword evidence="2" id="KW-0547">Nucleotide-binding</keyword>
<evidence type="ECO:0000256" key="4">
    <source>
        <dbReference type="ARBA" id="ARBA00023015"/>
    </source>
</evidence>
<sequence length="391" mass="43272">MTPKRKLLIVDDEPSIRRILEVAFTKDGFAVSVAEDATEALRLLTSEKADLVITDVTMPGKSGHEFLKQVKERWPELPVVVITAYGTIPQAVQAIRDGAHEYVTKPFDLDVLKKIATSALEAPRNPRSRHRTPNASGGGFIAESEPMRKVLEMVKQVADSRATVLITGESGAGKEVVARSLHELSSRASGPFVAVSCAALPETLLESELFGYEKGAFTGAQGAKPGRFELANRGTLFLDEIGDIPMAIQVKLLRVLQERQFERLGSSSPTRVDVRLITATNRNLHEAVEEHTFRLDLLYRLQVVDIEIPPLRDRREDILPLAKHFLLKFASENERVPLEIGTEAESSLLAYRWPGNVRELENTMERAVVLCPTGERTLRPESLPASITRAA</sequence>
<dbReference type="GO" id="GO:0006355">
    <property type="term" value="P:regulation of DNA-templated transcription"/>
    <property type="evidence" value="ECO:0007669"/>
    <property type="project" value="InterPro"/>
</dbReference>
<evidence type="ECO:0000256" key="8">
    <source>
        <dbReference type="SAM" id="MobiDB-lite"/>
    </source>
</evidence>
<keyword evidence="3" id="KW-0067">ATP-binding</keyword>
<accession>A0A931PVT7</accession>
<evidence type="ECO:0000313" key="11">
    <source>
        <dbReference type="EMBL" id="MBI1755926.1"/>
    </source>
</evidence>
<dbReference type="InterPro" id="IPR025944">
    <property type="entry name" value="Sigma_54_int_dom_CS"/>
</dbReference>
<dbReference type="FunFam" id="3.40.50.300:FF:000006">
    <property type="entry name" value="DNA-binding transcriptional regulator NtrC"/>
    <property type="match status" value="1"/>
</dbReference>
<dbReference type="InterPro" id="IPR025662">
    <property type="entry name" value="Sigma_54_int_dom_ATP-bd_1"/>
</dbReference>
<evidence type="ECO:0000256" key="2">
    <source>
        <dbReference type="ARBA" id="ARBA00022741"/>
    </source>
</evidence>
<dbReference type="AlphaFoldDB" id="A0A931PVT7"/>
<evidence type="ECO:0000256" key="3">
    <source>
        <dbReference type="ARBA" id="ARBA00022840"/>
    </source>
</evidence>
<dbReference type="FunFam" id="3.40.50.2300:FF:000018">
    <property type="entry name" value="DNA-binding transcriptional regulator NtrC"/>
    <property type="match status" value="1"/>
</dbReference>
<reference evidence="11" key="1">
    <citation type="submission" date="2020-07" db="EMBL/GenBank/DDBJ databases">
        <title>Huge and variable diversity of episymbiotic CPR bacteria and DPANN archaea in groundwater ecosystems.</title>
        <authorList>
            <person name="He C.Y."/>
            <person name="Keren R."/>
            <person name="Whittaker M."/>
            <person name="Farag I.F."/>
            <person name="Doudna J."/>
            <person name="Cate J.H.D."/>
            <person name="Banfield J.F."/>
        </authorList>
    </citation>
    <scope>NUCLEOTIDE SEQUENCE</scope>
    <source>
        <strain evidence="11">NC_groundwater_17_Pr7_B-0.1um_64_12</strain>
    </source>
</reference>
<dbReference type="CDD" id="cd00009">
    <property type="entry name" value="AAA"/>
    <property type="match status" value="1"/>
</dbReference>
<dbReference type="InterPro" id="IPR011006">
    <property type="entry name" value="CheY-like_superfamily"/>
</dbReference>
<dbReference type="Pfam" id="PF00072">
    <property type="entry name" value="Response_reg"/>
    <property type="match status" value="1"/>
</dbReference>
<comment type="caution">
    <text evidence="11">The sequence shown here is derived from an EMBL/GenBank/DDBJ whole genome shotgun (WGS) entry which is preliminary data.</text>
</comment>
<feature type="region of interest" description="Disordered" evidence="8">
    <location>
        <begin position="121"/>
        <end position="141"/>
    </location>
</feature>
<keyword evidence="5" id="KW-0238">DNA-binding</keyword>
<evidence type="ECO:0000259" key="10">
    <source>
        <dbReference type="PROSITE" id="PS50110"/>
    </source>
</evidence>
<feature type="domain" description="Response regulatory" evidence="10">
    <location>
        <begin position="6"/>
        <end position="120"/>
    </location>
</feature>
<dbReference type="PANTHER" id="PTHR32071:SF21">
    <property type="entry name" value="TRANSCRIPTIONAL REGULATORY PROTEIN FLGR"/>
    <property type="match status" value="1"/>
</dbReference>
<protein>
    <submittedName>
        <fullName evidence="11">Sigma-54-dependent Fis family transcriptional regulator</fullName>
    </submittedName>
</protein>
<dbReference type="SMART" id="SM00382">
    <property type="entry name" value="AAA"/>
    <property type="match status" value="1"/>
</dbReference>
<dbReference type="Gene3D" id="3.40.50.2300">
    <property type="match status" value="1"/>
</dbReference>
<dbReference type="Pfam" id="PF00158">
    <property type="entry name" value="Sigma54_activat"/>
    <property type="match status" value="1"/>
</dbReference>
<keyword evidence="6" id="KW-0804">Transcription</keyword>
<dbReference type="GO" id="GO:0005524">
    <property type="term" value="F:ATP binding"/>
    <property type="evidence" value="ECO:0007669"/>
    <property type="project" value="UniProtKB-KW"/>
</dbReference>
<dbReference type="Gene3D" id="1.10.8.60">
    <property type="match status" value="1"/>
</dbReference>
<keyword evidence="1 7" id="KW-0597">Phosphoprotein</keyword>
<evidence type="ECO:0000259" key="9">
    <source>
        <dbReference type="PROSITE" id="PS50045"/>
    </source>
</evidence>
<feature type="domain" description="Sigma-54 factor interaction" evidence="9">
    <location>
        <begin position="140"/>
        <end position="369"/>
    </location>
</feature>
<dbReference type="InterPro" id="IPR027417">
    <property type="entry name" value="P-loop_NTPase"/>
</dbReference>
<proteinExistence type="predicted"/>
<evidence type="ECO:0000256" key="7">
    <source>
        <dbReference type="PROSITE-ProRule" id="PRU00169"/>
    </source>
</evidence>
<dbReference type="Pfam" id="PF25601">
    <property type="entry name" value="AAA_lid_14"/>
    <property type="match status" value="1"/>
</dbReference>
<dbReference type="InterPro" id="IPR002078">
    <property type="entry name" value="Sigma_54_int"/>
</dbReference>
<dbReference type="PROSITE" id="PS50045">
    <property type="entry name" value="SIGMA54_INTERACT_4"/>
    <property type="match status" value="1"/>
</dbReference>
<evidence type="ECO:0000256" key="6">
    <source>
        <dbReference type="ARBA" id="ARBA00023163"/>
    </source>
</evidence>